<comment type="caution">
    <text evidence="1">The sequence shown here is derived from an EMBL/GenBank/DDBJ whole genome shotgun (WGS) entry which is preliminary data.</text>
</comment>
<reference evidence="1 2" key="1">
    <citation type="submission" date="2024-10" db="EMBL/GenBank/DDBJ databases">
        <title>Novel secondary metabolite-producing bacteria for plant disease control.</title>
        <authorList>
            <person name="Chevrette M."/>
        </authorList>
    </citation>
    <scope>NUCLEOTIDE SEQUENCE [LARGE SCALE GENOMIC DNA]</scope>
    <source>
        <strain evidence="1 2">J30 TE3557</strain>
    </source>
</reference>
<organism evidence="1 2">
    <name type="scientific">Paenarthrobacter histidinolovorans</name>
    <dbReference type="NCBI Taxonomy" id="43664"/>
    <lineage>
        <taxon>Bacteria</taxon>
        <taxon>Bacillati</taxon>
        <taxon>Actinomycetota</taxon>
        <taxon>Actinomycetes</taxon>
        <taxon>Micrococcales</taxon>
        <taxon>Micrococcaceae</taxon>
        <taxon>Paenarthrobacter</taxon>
    </lineage>
</organism>
<dbReference type="Proteomes" id="UP001620520">
    <property type="component" value="Unassembled WGS sequence"/>
</dbReference>
<dbReference type="EMBL" id="JBIYEW010000001">
    <property type="protein sequence ID" value="MFK4637145.1"/>
    <property type="molecule type" value="Genomic_DNA"/>
</dbReference>
<sequence length="143" mass="15625">MAGDNTSQQKEEFLRPHFTQWLAQYEITPAASGPGFVDQHGSPAWPAHVVTELDGQTYVSALDEFETSGPREVLESGIFRGFVSQAIDIPKGSQGAPRLSLEDGTVYLVRAQNTDPGEDRHIINVVFTQECPDRTPKGEPSAV</sequence>
<accession>A0ABW8N3B2</accession>
<proteinExistence type="predicted"/>
<gene>
    <name evidence="1" type="ORF">ABIA52_000034</name>
</gene>
<evidence type="ECO:0000313" key="1">
    <source>
        <dbReference type="EMBL" id="MFK4637145.1"/>
    </source>
</evidence>
<name>A0ABW8N3B2_9MICC</name>
<protein>
    <submittedName>
        <fullName evidence="1">Uncharacterized protein</fullName>
    </submittedName>
</protein>
<evidence type="ECO:0000313" key="2">
    <source>
        <dbReference type="Proteomes" id="UP001620520"/>
    </source>
</evidence>
<keyword evidence="2" id="KW-1185">Reference proteome</keyword>